<sequence>MYTQWKKISAMLSATLMLSASVLTALAQDHNHSNNDSPAQLTLNHGQKWNSDANLRLGMSRIRDALSSEMLSIQSGNTTAEQYQVLSKRIKVQITFMVQNCKLDREADDMLHLILGDIIAGTDNMIGQGNDNARKGAKKIAYALDNYGTYFAHPGWYGVKAP</sequence>
<keyword evidence="1" id="KW-0732">Signal</keyword>
<accession>A0A4R3YIY1</accession>
<name>A0A4R3YIY1_9PROT</name>
<evidence type="ECO:0000313" key="2">
    <source>
        <dbReference type="EMBL" id="TCV90643.1"/>
    </source>
</evidence>
<feature type="chain" id="PRO_5020471506" description="DnrO protein" evidence="1">
    <location>
        <begin position="28"/>
        <end position="162"/>
    </location>
</feature>
<protein>
    <recommendedName>
        <fullName evidence="4">DnrO protein</fullName>
    </recommendedName>
</protein>
<dbReference type="RefSeq" id="WP_124947446.1">
    <property type="nucleotide sequence ID" value="NZ_BHVT01000073.1"/>
</dbReference>
<evidence type="ECO:0000256" key="1">
    <source>
        <dbReference type="SAM" id="SignalP"/>
    </source>
</evidence>
<evidence type="ECO:0008006" key="4">
    <source>
        <dbReference type="Google" id="ProtNLM"/>
    </source>
</evidence>
<comment type="caution">
    <text evidence="2">The sequence shown here is derived from an EMBL/GenBank/DDBJ whole genome shotgun (WGS) entry which is preliminary data.</text>
</comment>
<gene>
    <name evidence="2" type="ORF">EDC63_101617</name>
</gene>
<keyword evidence="3" id="KW-1185">Reference proteome</keyword>
<dbReference type="OrthoDB" id="6933865at2"/>
<dbReference type="AlphaFoldDB" id="A0A4R3YIY1"/>
<evidence type="ECO:0000313" key="3">
    <source>
        <dbReference type="Proteomes" id="UP000295367"/>
    </source>
</evidence>
<dbReference type="Proteomes" id="UP000295367">
    <property type="component" value="Unassembled WGS sequence"/>
</dbReference>
<proteinExistence type="predicted"/>
<organism evidence="2 3">
    <name type="scientific">Sulfurirhabdus autotrophica</name>
    <dbReference type="NCBI Taxonomy" id="1706046"/>
    <lineage>
        <taxon>Bacteria</taxon>
        <taxon>Pseudomonadati</taxon>
        <taxon>Pseudomonadota</taxon>
        <taxon>Betaproteobacteria</taxon>
        <taxon>Nitrosomonadales</taxon>
        <taxon>Sulfuricellaceae</taxon>
        <taxon>Sulfurirhabdus</taxon>
    </lineage>
</organism>
<reference evidence="2 3" key="1">
    <citation type="submission" date="2019-03" db="EMBL/GenBank/DDBJ databases">
        <title>Genomic Encyclopedia of Type Strains, Phase IV (KMG-IV): sequencing the most valuable type-strain genomes for metagenomic binning, comparative biology and taxonomic classification.</title>
        <authorList>
            <person name="Goeker M."/>
        </authorList>
    </citation>
    <scope>NUCLEOTIDE SEQUENCE [LARGE SCALE GENOMIC DNA]</scope>
    <source>
        <strain evidence="2 3">DSM 100309</strain>
    </source>
</reference>
<feature type="signal peptide" evidence="1">
    <location>
        <begin position="1"/>
        <end position="27"/>
    </location>
</feature>
<dbReference type="EMBL" id="SMCO01000001">
    <property type="protein sequence ID" value="TCV90643.1"/>
    <property type="molecule type" value="Genomic_DNA"/>
</dbReference>